<keyword evidence="1" id="KW-0175">Coiled coil</keyword>
<dbReference type="InterPro" id="IPR036388">
    <property type="entry name" value="WH-like_DNA-bd_sf"/>
</dbReference>
<accession>A0ABP7FCC3</accession>
<keyword evidence="4" id="KW-1185">Reference proteome</keyword>
<proteinExistence type="predicted"/>
<dbReference type="Gene3D" id="1.10.10.10">
    <property type="entry name" value="Winged helix-like DNA-binding domain superfamily/Winged helix DNA-binding domain"/>
    <property type="match status" value="1"/>
</dbReference>
<evidence type="ECO:0000313" key="3">
    <source>
        <dbReference type="EMBL" id="GAA3733914.1"/>
    </source>
</evidence>
<dbReference type="SUPFAM" id="SSF46785">
    <property type="entry name" value="Winged helix' DNA-binding domain"/>
    <property type="match status" value="1"/>
</dbReference>
<feature type="domain" description="HTH arsR-type" evidence="2">
    <location>
        <begin position="1"/>
        <end position="92"/>
    </location>
</feature>
<dbReference type="PRINTS" id="PR00778">
    <property type="entry name" value="HTHARSR"/>
</dbReference>
<dbReference type="PANTHER" id="PTHR38600">
    <property type="entry name" value="TRANSCRIPTIONAL REGULATORY PROTEIN"/>
    <property type="match status" value="1"/>
</dbReference>
<dbReference type="SMART" id="SM00418">
    <property type="entry name" value="HTH_ARSR"/>
    <property type="match status" value="1"/>
</dbReference>
<feature type="coiled-coil region" evidence="1">
    <location>
        <begin position="88"/>
        <end position="115"/>
    </location>
</feature>
<dbReference type="PROSITE" id="PS50987">
    <property type="entry name" value="HTH_ARSR_2"/>
    <property type="match status" value="1"/>
</dbReference>
<reference evidence="4" key="1">
    <citation type="journal article" date="2019" name="Int. J. Syst. Evol. Microbiol.">
        <title>The Global Catalogue of Microorganisms (GCM) 10K type strain sequencing project: providing services to taxonomists for standard genome sequencing and annotation.</title>
        <authorList>
            <consortium name="The Broad Institute Genomics Platform"/>
            <consortium name="The Broad Institute Genome Sequencing Center for Infectious Disease"/>
            <person name="Wu L."/>
            <person name="Ma J."/>
        </authorList>
    </citation>
    <scope>NUCLEOTIDE SEQUENCE [LARGE SCALE GENOMIC DNA]</scope>
    <source>
        <strain evidence="4">JCM 17137</strain>
    </source>
</reference>
<dbReference type="Pfam" id="PF12840">
    <property type="entry name" value="HTH_20"/>
    <property type="match status" value="1"/>
</dbReference>
<comment type="caution">
    <text evidence="3">The sequence shown here is derived from an EMBL/GenBank/DDBJ whole genome shotgun (WGS) entry which is preliminary data.</text>
</comment>
<dbReference type="InterPro" id="IPR011991">
    <property type="entry name" value="ArsR-like_HTH"/>
</dbReference>
<dbReference type="PANTHER" id="PTHR38600:SF2">
    <property type="entry name" value="SLL0088 PROTEIN"/>
    <property type="match status" value="1"/>
</dbReference>
<dbReference type="CDD" id="cd00090">
    <property type="entry name" value="HTH_ARSR"/>
    <property type="match status" value="1"/>
</dbReference>
<dbReference type="RefSeq" id="WP_344968323.1">
    <property type="nucleotide sequence ID" value="NZ_BAABDD010000004.1"/>
</dbReference>
<evidence type="ECO:0000313" key="4">
    <source>
        <dbReference type="Proteomes" id="UP001500908"/>
    </source>
</evidence>
<dbReference type="EMBL" id="BAABDD010000004">
    <property type="protein sequence ID" value="GAA3733914.1"/>
    <property type="molecule type" value="Genomic_DNA"/>
</dbReference>
<evidence type="ECO:0000256" key="1">
    <source>
        <dbReference type="SAM" id="Coils"/>
    </source>
</evidence>
<dbReference type="Proteomes" id="UP001500908">
    <property type="component" value="Unassembled WGS sequence"/>
</dbReference>
<gene>
    <name evidence="3" type="ORF">GCM10022402_12850</name>
</gene>
<name>A0ABP7FCC3_9ACTN</name>
<dbReference type="InterPro" id="IPR036390">
    <property type="entry name" value="WH_DNA-bd_sf"/>
</dbReference>
<evidence type="ECO:0000259" key="2">
    <source>
        <dbReference type="PROSITE" id="PS50987"/>
    </source>
</evidence>
<organism evidence="3 4">
    <name type="scientific">Salinactinospora qingdaonensis</name>
    <dbReference type="NCBI Taxonomy" id="702744"/>
    <lineage>
        <taxon>Bacteria</taxon>
        <taxon>Bacillati</taxon>
        <taxon>Actinomycetota</taxon>
        <taxon>Actinomycetes</taxon>
        <taxon>Streptosporangiales</taxon>
        <taxon>Nocardiopsidaceae</taxon>
        <taxon>Salinactinospora</taxon>
    </lineage>
</organism>
<dbReference type="NCBIfam" id="NF033788">
    <property type="entry name" value="HTH_metalloreg"/>
    <property type="match status" value="1"/>
</dbReference>
<dbReference type="InterPro" id="IPR001845">
    <property type="entry name" value="HTH_ArsR_DNA-bd_dom"/>
</dbReference>
<protein>
    <submittedName>
        <fullName evidence="3">Metalloregulator ArsR/SmtB family transcription factor</fullName>
    </submittedName>
</protein>
<sequence>MAEDQLSATFTALADPTRRAILVRLAQGEATVNELAEPFSISLQAISKHLKVLERAGLITRGRDAQWRPCRLETAPLDSASEWIERYREIRRDQFDRLDREIQRIREEHKEQDHERD</sequence>